<feature type="compositionally biased region" description="Basic and acidic residues" evidence="1">
    <location>
        <begin position="104"/>
        <end position="131"/>
    </location>
</feature>
<proteinExistence type="predicted"/>
<protein>
    <submittedName>
        <fullName evidence="2">Uncharacterized protein</fullName>
    </submittedName>
</protein>
<evidence type="ECO:0000313" key="3">
    <source>
        <dbReference type="Proteomes" id="UP000053144"/>
    </source>
</evidence>
<evidence type="ECO:0000256" key="1">
    <source>
        <dbReference type="SAM" id="MobiDB-lite"/>
    </source>
</evidence>
<gene>
    <name evidence="2" type="ORF">LR48_Vigan02g086000</name>
</gene>
<dbReference type="EMBL" id="CM003372">
    <property type="protein sequence ID" value="KOM34710.1"/>
    <property type="molecule type" value="Genomic_DNA"/>
</dbReference>
<feature type="compositionally biased region" description="Basic and acidic residues" evidence="1">
    <location>
        <begin position="141"/>
        <end position="150"/>
    </location>
</feature>
<accession>A0A0L9TVY1</accession>
<reference evidence="3" key="1">
    <citation type="journal article" date="2015" name="Proc. Natl. Acad. Sci. U.S.A.">
        <title>Genome sequencing of adzuki bean (Vigna angularis) provides insight into high starch and low fat accumulation and domestication.</title>
        <authorList>
            <person name="Yang K."/>
            <person name="Tian Z."/>
            <person name="Chen C."/>
            <person name="Luo L."/>
            <person name="Zhao B."/>
            <person name="Wang Z."/>
            <person name="Yu L."/>
            <person name="Li Y."/>
            <person name="Sun Y."/>
            <person name="Li W."/>
            <person name="Chen Y."/>
            <person name="Li Y."/>
            <person name="Zhang Y."/>
            <person name="Ai D."/>
            <person name="Zhao J."/>
            <person name="Shang C."/>
            <person name="Ma Y."/>
            <person name="Wu B."/>
            <person name="Wang M."/>
            <person name="Gao L."/>
            <person name="Sun D."/>
            <person name="Zhang P."/>
            <person name="Guo F."/>
            <person name="Wang W."/>
            <person name="Li Y."/>
            <person name="Wang J."/>
            <person name="Varshney R.K."/>
            <person name="Wang J."/>
            <person name="Ling H.Q."/>
            <person name="Wan P."/>
        </authorList>
    </citation>
    <scope>NUCLEOTIDE SEQUENCE</scope>
    <source>
        <strain evidence="3">cv. Jingnong 6</strain>
    </source>
</reference>
<sequence length="210" mass="23855">MLIAQAVFDEDRSSYFLTHRIRSLFIDVDNVQIMKDMNFDVYKFYMVKNSSEAVKTGNLAQPDPPQWLEATKLQGLPSLTNEVMGPTVVGSIRCLDSGKTVSDNGKRRLDNGKRRLDSGNRHGRRLDNGRRREQRHQQLRRSTESQKQEEGPTMWNVRRDEDAMKTDKDGSNGCYGGSEQREEAPARRPTVSAFDADAGKAARDKHVPEI</sequence>
<feature type="compositionally biased region" description="Basic and acidic residues" evidence="1">
    <location>
        <begin position="197"/>
        <end position="210"/>
    </location>
</feature>
<feature type="region of interest" description="Disordered" evidence="1">
    <location>
        <begin position="97"/>
        <end position="210"/>
    </location>
</feature>
<name>A0A0L9TVY1_PHAAN</name>
<organism evidence="2 3">
    <name type="scientific">Phaseolus angularis</name>
    <name type="common">Azuki bean</name>
    <name type="synonym">Vigna angularis</name>
    <dbReference type="NCBI Taxonomy" id="3914"/>
    <lineage>
        <taxon>Eukaryota</taxon>
        <taxon>Viridiplantae</taxon>
        <taxon>Streptophyta</taxon>
        <taxon>Embryophyta</taxon>
        <taxon>Tracheophyta</taxon>
        <taxon>Spermatophyta</taxon>
        <taxon>Magnoliopsida</taxon>
        <taxon>eudicotyledons</taxon>
        <taxon>Gunneridae</taxon>
        <taxon>Pentapetalae</taxon>
        <taxon>rosids</taxon>
        <taxon>fabids</taxon>
        <taxon>Fabales</taxon>
        <taxon>Fabaceae</taxon>
        <taxon>Papilionoideae</taxon>
        <taxon>50 kb inversion clade</taxon>
        <taxon>NPAAA clade</taxon>
        <taxon>indigoferoid/millettioid clade</taxon>
        <taxon>Phaseoleae</taxon>
        <taxon>Vigna</taxon>
    </lineage>
</organism>
<dbReference type="Gramene" id="KOM34710">
    <property type="protein sequence ID" value="KOM34710"/>
    <property type="gene ID" value="LR48_Vigan02g086000"/>
</dbReference>
<evidence type="ECO:0000313" key="2">
    <source>
        <dbReference type="EMBL" id="KOM34710.1"/>
    </source>
</evidence>
<dbReference type="Proteomes" id="UP000053144">
    <property type="component" value="Chromosome 2"/>
</dbReference>
<dbReference type="AlphaFoldDB" id="A0A0L9TVY1"/>
<feature type="compositionally biased region" description="Basic and acidic residues" evidence="1">
    <location>
        <begin position="157"/>
        <end position="170"/>
    </location>
</feature>